<reference evidence="2 3" key="1">
    <citation type="journal article" date="2020" name="Nature">
        <title>Six reference-quality genomes reveal evolution of bat adaptations.</title>
        <authorList>
            <person name="Jebb D."/>
            <person name="Huang Z."/>
            <person name="Pippel M."/>
            <person name="Hughes G.M."/>
            <person name="Lavrichenko K."/>
            <person name="Devanna P."/>
            <person name="Winkler S."/>
            <person name="Jermiin L.S."/>
            <person name="Skirmuntt E.C."/>
            <person name="Katzourakis A."/>
            <person name="Burkitt-Gray L."/>
            <person name="Ray D.A."/>
            <person name="Sullivan K.A.M."/>
            <person name="Roscito J.G."/>
            <person name="Kirilenko B.M."/>
            <person name="Davalos L.M."/>
            <person name="Corthals A.P."/>
            <person name="Power M.L."/>
            <person name="Jones G."/>
            <person name="Ransome R.D."/>
            <person name="Dechmann D.K.N."/>
            <person name="Locatelli A.G."/>
            <person name="Puechmaille S.J."/>
            <person name="Fedrigo O."/>
            <person name="Jarvis E.D."/>
            <person name="Hiller M."/>
            <person name="Vernes S.C."/>
            <person name="Myers E.W."/>
            <person name="Teeling E.C."/>
        </authorList>
    </citation>
    <scope>NUCLEOTIDE SEQUENCE [LARGE SCALE GENOMIC DNA]</scope>
    <source>
        <strain evidence="2">MMyoMyo1</strain>
        <tissue evidence="2">Flight muscle</tissue>
    </source>
</reference>
<evidence type="ECO:0000313" key="2">
    <source>
        <dbReference type="EMBL" id="KAF6355256.1"/>
    </source>
</evidence>
<proteinExistence type="predicted"/>
<comment type="caution">
    <text evidence="2">The sequence shown here is derived from an EMBL/GenBank/DDBJ whole genome shotgun (WGS) entry which is preliminary data.</text>
</comment>
<keyword evidence="3" id="KW-1185">Reference proteome</keyword>
<feature type="region of interest" description="Disordered" evidence="1">
    <location>
        <begin position="52"/>
        <end position="126"/>
    </location>
</feature>
<evidence type="ECO:0000313" key="3">
    <source>
        <dbReference type="Proteomes" id="UP000527355"/>
    </source>
</evidence>
<gene>
    <name evidence="2" type="ORF">mMyoMyo1_011439</name>
</gene>
<dbReference type="Proteomes" id="UP000527355">
    <property type="component" value="Unassembled WGS sequence"/>
</dbReference>
<sequence length="126" mass="13193">MPTVQNQTLPEISRAFRVRRTFPSSPCAPGLSLFGLVPVRAARVVVCSSRCSSASDAGAARAARADRSSSTVPLSSRLLGPVAESPNLPHPLPGPHRAPEARGGPRSLKEPVRRSARLTVATLPAP</sequence>
<name>A0A7J7Y0Q9_MYOMY</name>
<dbReference type="AlphaFoldDB" id="A0A7J7Y0Q9"/>
<evidence type="ECO:0000256" key="1">
    <source>
        <dbReference type="SAM" id="MobiDB-lite"/>
    </source>
</evidence>
<accession>A0A7J7Y0Q9</accession>
<protein>
    <submittedName>
        <fullName evidence="2">Uncharacterized protein</fullName>
    </submittedName>
</protein>
<feature type="compositionally biased region" description="Low complexity" evidence="1">
    <location>
        <begin position="52"/>
        <end position="62"/>
    </location>
</feature>
<organism evidence="2 3">
    <name type="scientific">Myotis myotis</name>
    <name type="common">Greater mouse-eared bat</name>
    <name type="synonym">Vespertilio myotis</name>
    <dbReference type="NCBI Taxonomy" id="51298"/>
    <lineage>
        <taxon>Eukaryota</taxon>
        <taxon>Metazoa</taxon>
        <taxon>Chordata</taxon>
        <taxon>Craniata</taxon>
        <taxon>Vertebrata</taxon>
        <taxon>Euteleostomi</taxon>
        <taxon>Mammalia</taxon>
        <taxon>Eutheria</taxon>
        <taxon>Laurasiatheria</taxon>
        <taxon>Chiroptera</taxon>
        <taxon>Yangochiroptera</taxon>
        <taxon>Vespertilionidae</taxon>
        <taxon>Myotis</taxon>
    </lineage>
</organism>
<dbReference type="EMBL" id="JABWUV010000005">
    <property type="protein sequence ID" value="KAF6355256.1"/>
    <property type="molecule type" value="Genomic_DNA"/>
</dbReference>